<dbReference type="Gene3D" id="2.60.40.1900">
    <property type="entry name" value="Beta-microseminoprotein (PSP94) domain"/>
    <property type="match status" value="1"/>
</dbReference>
<comment type="similarity">
    <text evidence="2">Belongs to the beta-microseminoprotein family.</text>
</comment>
<dbReference type="OrthoDB" id="9969981at2759"/>
<feature type="signal peptide" evidence="5">
    <location>
        <begin position="1"/>
        <end position="34"/>
    </location>
</feature>
<dbReference type="AlphaFoldDB" id="A0A4Z2F5J0"/>
<keyword evidence="4" id="KW-1015">Disulfide bond</keyword>
<keyword evidence="5" id="KW-0732">Signal</keyword>
<evidence type="ECO:0000256" key="4">
    <source>
        <dbReference type="ARBA" id="ARBA00023157"/>
    </source>
</evidence>
<reference evidence="6 7" key="1">
    <citation type="submission" date="2019-03" db="EMBL/GenBank/DDBJ databases">
        <title>First draft genome of Liparis tanakae, snailfish: a comprehensive survey of snailfish specific genes.</title>
        <authorList>
            <person name="Kim W."/>
            <person name="Song I."/>
            <person name="Jeong J.-H."/>
            <person name="Kim D."/>
            <person name="Kim S."/>
            <person name="Ryu S."/>
            <person name="Song J.Y."/>
            <person name="Lee S.K."/>
        </authorList>
    </citation>
    <scope>NUCLEOTIDE SEQUENCE [LARGE SCALE GENOMIC DNA]</scope>
    <source>
        <tissue evidence="6">Muscle</tissue>
    </source>
</reference>
<dbReference type="Pfam" id="PF05825">
    <property type="entry name" value="PSP94"/>
    <property type="match status" value="1"/>
</dbReference>
<dbReference type="GO" id="GO:0005576">
    <property type="term" value="C:extracellular region"/>
    <property type="evidence" value="ECO:0007669"/>
    <property type="project" value="UniProtKB-SubCell"/>
</dbReference>
<keyword evidence="3" id="KW-0964">Secreted</keyword>
<organism evidence="6 7">
    <name type="scientific">Liparis tanakae</name>
    <name type="common">Tanaka's snailfish</name>
    <dbReference type="NCBI Taxonomy" id="230148"/>
    <lineage>
        <taxon>Eukaryota</taxon>
        <taxon>Metazoa</taxon>
        <taxon>Chordata</taxon>
        <taxon>Craniata</taxon>
        <taxon>Vertebrata</taxon>
        <taxon>Euteleostomi</taxon>
        <taxon>Actinopterygii</taxon>
        <taxon>Neopterygii</taxon>
        <taxon>Teleostei</taxon>
        <taxon>Neoteleostei</taxon>
        <taxon>Acanthomorphata</taxon>
        <taxon>Eupercaria</taxon>
        <taxon>Perciformes</taxon>
        <taxon>Cottioidei</taxon>
        <taxon>Cottales</taxon>
        <taxon>Liparidae</taxon>
        <taxon>Liparis</taxon>
    </lineage>
</organism>
<evidence type="ECO:0000313" key="6">
    <source>
        <dbReference type="EMBL" id="TNN36375.1"/>
    </source>
</evidence>
<protein>
    <recommendedName>
        <fullName evidence="8">Beta-microseminoprotein</fullName>
    </recommendedName>
</protein>
<comment type="subcellular location">
    <subcellularLocation>
        <location evidence="1">Secreted</location>
    </subcellularLocation>
</comment>
<sequence>MLLWTRGARRCSLPLALALGLPLVLLLSDGYSEASVYHIKGLCFHKDKHYRAGESFWRGCDKCFCHASGSYCLTPMKPTSWPRKCRRVRTECGYTVVYKEDPRAKCRAYSWIL</sequence>
<gene>
    <name evidence="6" type="ORF">EYF80_053459</name>
</gene>
<dbReference type="EMBL" id="SRLO01001626">
    <property type="protein sequence ID" value="TNN36375.1"/>
    <property type="molecule type" value="Genomic_DNA"/>
</dbReference>
<feature type="chain" id="PRO_5021385643" description="Beta-microseminoprotein" evidence="5">
    <location>
        <begin position="35"/>
        <end position="113"/>
    </location>
</feature>
<evidence type="ECO:0000256" key="2">
    <source>
        <dbReference type="ARBA" id="ARBA00010352"/>
    </source>
</evidence>
<proteinExistence type="inferred from homology"/>
<evidence type="ECO:0000256" key="3">
    <source>
        <dbReference type="ARBA" id="ARBA00022525"/>
    </source>
</evidence>
<keyword evidence="7" id="KW-1185">Reference proteome</keyword>
<evidence type="ECO:0008006" key="8">
    <source>
        <dbReference type="Google" id="ProtNLM"/>
    </source>
</evidence>
<dbReference type="Proteomes" id="UP000314294">
    <property type="component" value="Unassembled WGS sequence"/>
</dbReference>
<dbReference type="InterPro" id="IPR008735">
    <property type="entry name" value="PSP94"/>
</dbReference>
<evidence type="ECO:0000256" key="1">
    <source>
        <dbReference type="ARBA" id="ARBA00004613"/>
    </source>
</evidence>
<name>A0A4Z2F5J0_9TELE</name>
<comment type="caution">
    <text evidence="6">The sequence shown here is derived from an EMBL/GenBank/DDBJ whole genome shotgun (WGS) entry which is preliminary data.</text>
</comment>
<accession>A0A4Z2F5J0</accession>
<dbReference type="SUPFAM" id="SSF57603">
    <property type="entry name" value="FnI-like domain"/>
    <property type="match status" value="1"/>
</dbReference>
<evidence type="ECO:0000256" key="5">
    <source>
        <dbReference type="SAM" id="SignalP"/>
    </source>
</evidence>
<evidence type="ECO:0000313" key="7">
    <source>
        <dbReference type="Proteomes" id="UP000314294"/>
    </source>
</evidence>